<name>A0A0F9XJE7_9ZZZZ</name>
<dbReference type="EMBL" id="LAZR01000047">
    <property type="protein sequence ID" value="KKN99371.1"/>
    <property type="molecule type" value="Genomic_DNA"/>
</dbReference>
<sequence>MTQLRFNGAAPTKYRVVSFNDGKEYNSGNSFDRKTLF</sequence>
<evidence type="ECO:0000313" key="1">
    <source>
        <dbReference type="EMBL" id="KKN99371.1"/>
    </source>
</evidence>
<comment type="caution">
    <text evidence="1">The sequence shown here is derived from an EMBL/GenBank/DDBJ whole genome shotgun (WGS) entry which is preliminary data.</text>
</comment>
<gene>
    <name evidence="1" type="ORF">LCGC14_0138150</name>
</gene>
<dbReference type="AlphaFoldDB" id="A0A0F9XJE7"/>
<organism evidence="1">
    <name type="scientific">marine sediment metagenome</name>
    <dbReference type="NCBI Taxonomy" id="412755"/>
    <lineage>
        <taxon>unclassified sequences</taxon>
        <taxon>metagenomes</taxon>
        <taxon>ecological metagenomes</taxon>
    </lineage>
</organism>
<protein>
    <submittedName>
        <fullName evidence="1">Uncharacterized protein</fullName>
    </submittedName>
</protein>
<proteinExistence type="predicted"/>
<reference evidence="1" key="1">
    <citation type="journal article" date="2015" name="Nature">
        <title>Complex archaea that bridge the gap between prokaryotes and eukaryotes.</title>
        <authorList>
            <person name="Spang A."/>
            <person name="Saw J.H."/>
            <person name="Jorgensen S.L."/>
            <person name="Zaremba-Niedzwiedzka K."/>
            <person name="Martijn J."/>
            <person name="Lind A.E."/>
            <person name="van Eijk R."/>
            <person name="Schleper C."/>
            <person name="Guy L."/>
            <person name="Ettema T.J."/>
        </authorList>
    </citation>
    <scope>NUCLEOTIDE SEQUENCE</scope>
</reference>
<accession>A0A0F9XJE7</accession>